<evidence type="ECO:0008006" key="4">
    <source>
        <dbReference type="Google" id="ProtNLM"/>
    </source>
</evidence>
<dbReference type="EMBL" id="CP080429">
    <property type="protein sequence ID" value="QYJ67791.1"/>
    <property type="molecule type" value="Genomic_DNA"/>
</dbReference>
<sequence>MKKVYLLFGLIISLTCNAQDEPNGNEDTALFYKGIGFYEASYEAYHHKLKIHSKNKEVDSLKISRKFILESSAKLKEKILEQALEYFDELIENYPESKLYFMALNNKAEIEYELEYDAAKDTFIEILKSDASDNGPYNEDGLTGEAYANYKNRACLRLAYIAHESENYNEAIKYLKLTEKYPYYHFCGNAYAENDIYMAQLYAKNYIALGNNKKALDYLLPHVFPSGFADNEKLVKLTANTIEKEYGSENAKEMFATAKKTLRCKSKKGFPPYVITFLGREIEVAMPPNAYSHDLDEEMDKMVKVLENSLISQLLK</sequence>
<accession>A0ABX8V9U5</accession>
<dbReference type="InterPro" id="IPR011990">
    <property type="entry name" value="TPR-like_helical_dom_sf"/>
</dbReference>
<protein>
    <recommendedName>
        <fullName evidence="4">Tetratricopeptide repeat protein</fullName>
    </recommendedName>
</protein>
<dbReference type="Proteomes" id="UP000825381">
    <property type="component" value="Chromosome"/>
</dbReference>
<evidence type="ECO:0000256" key="1">
    <source>
        <dbReference type="SAM" id="SignalP"/>
    </source>
</evidence>
<dbReference type="RefSeq" id="WP_220640136.1">
    <property type="nucleotide sequence ID" value="NZ_CP080429.1"/>
</dbReference>
<dbReference type="Gene3D" id="1.25.40.10">
    <property type="entry name" value="Tetratricopeptide repeat domain"/>
    <property type="match status" value="1"/>
</dbReference>
<reference evidence="2 3" key="1">
    <citation type="submission" date="2021-07" db="EMBL/GenBank/DDBJ databases">
        <title>Flavobacterium WSW3-B6 sp.nov, isolated from seaweed.</title>
        <authorList>
            <person name="Muhammad N."/>
            <person name="Ho H."/>
            <person name="Lee Y.-J."/>
            <person name="Nguyen T."/>
            <person name="Ho J."/>
            <person name="Kim S.-G."/>
        </authorList>
    </citation>
    <scope>NUCLEOTIDE SEQUENCE [LARGE SCALE GENOMIC DNA]</scope>
    <source>
        <strain evidence="2 3">WSW3-B6</strain>
    </source>
</reference>
<name>A0ABX8V9U5_9FLAO</name>
<dbReference type="SUPFAM" id="SSF48452">
    <property type="entry name" value="TPR-like"/>
    <property type="match status" value="1"/>
</dbReference>
<feature type="chain" id="PRO_5046209271" description="Tetratricopeptide repeat protein" evidence="1">
    <location>
        <begin position="19"/>
        <end position="316"/>
    </location>
</feature>
<organism evidence="2 3">
    <name type="scientific">Flavobacterium litorale</name>
    <dbReference type="NCBI Taxonomy" id="2856519"/>
    <lineage>
        <taxon>Bacteria</taxon>
        <taxon>Pseudomonadati</taxon>
        <taxon>Bacteroidota</taxon>
        <taxon>Flavobacteriia</taxon>
        <taxon>Flavobacteriales</taxon>
        <taxon>Flavobacteriaceae</taxon>
        <taxon>Flavobacterium</taxon>
    </lineage>
</organism>
<gene>
    <name evidence="2" type="ORF">K1I41_09595</name>
</gene>
<keyword evidence="3" id="KW-1185">Reference proteome</keyword>
<evidence type="ECO:0000313" key="2">
    <source>
        <dbReference type="EMBL" id="QYJ67791.1"/>
    </source>
</evidence>
<proteinExistence type="predicted"/>
<keyword evidence="1" id="KW-0732">Signal</keyword>
<evidence type="ECO:0000313" key="3">
    <source>
        <dbReference type="Proteomes" id="UP000825381"/>
    </source>
</evidence>
<feature type="signal peptide" evidence="1">
    <location>
        <begin position="1"/>
        <end position="18"/>
    </location>
</feature>